<organism evidence="1 2">
    <name type="scientific">Araneus ventricosus</name>
    <name type="common">Orbweaver spider</name>
    <name type="synonym">Epeira ventricosa</name>
    <dbReference type="NCBI Taxonomy" id="182803"/>
    <lineage>
        <taxon>Eukaryota</taxon>
        <taxon>Metazoa</taxon>
        <taxon>Ecdysozoa</taxon>
        <taxon>Arthropoda</taxon>
        <taxon>Chelicerata</taxon>
        <taxon>Arachnida</taxon>
        <taxon>Araneae</taxon>
        <taxon>Araneomorphae</taxon>
        <taxon>Entelegynae</taxon>
        <taxon>Araneoidea</taxon>
        <taxon>Araneidae</taxon>
        <taxon>Araneus</taxon>
    </lineage>
</organism>
<comment type="caution">
    <text evidence="1">The sequence shown here is derived from an EMBL/GenBank/DDBJ whole genome shotgun (WGS) entry which is preliminary data.</text>
</comment>
<reference evidence="1 2" key="1">
    <citation type="journal article" date="2019" name="Sci. Rep.">
        <title>Orb-weaving spider Araneus ventricosus genome elucidates the spidroin gene catalogue.</title>
        <authorList>
            <person name="Kono N."/>
            <person name="Nakamura H."/>
            <person name="Ohtoshi R."/>
            <person name="Moran D.A.P."/>
            <person name="Shinohara A."/>
            <person name="Yoshida Y."/>
            <person name="Fujiwara M."/>
            <person name="Mori M."/>
            <person name="Tomita M."/>
            <person name="Arakawa K."/>
        </authorList>
    </citation>
    <scope>NUCLEOTIDE SEQUENCE [LARGE SCALE GENOMIC DNA]</scope>
</reference>
<dbReference type="AlphaFoldDB" id="A0A4Y2ISD0"/>
<keyword evidence="2" id="KW-1185">Reference proteome</keyword>
<proteinExistence type="predicted"/>
<accession>A0A4Y2ISD0</accession>
<dbReference type="Proteomes" id="UP000499080">
    <property type="component" value="Unassembled WGS sequence"/>
</dbReference>
<gene>
    <name evidence="1" type="ORF">AVEN_113075_1</name>
</gene>
<evidence type="ECO:0000313" key="2">
    <source>
        <dbReference type="Proteomes" id="UP000499080"/>
    </source>
</evidence>
<name>A0A4Y2ISD0_ARAVE</name>
<sequence length="96" mass="11131">MLLILLFRHESKVDRLKSVCVQAAEELGPVHISRFVSLEVISDNPPESYCDIRYIESNGVVHMWTERRKSNKTTMVMGSFRRILHRRCQNNSVLTG</sequence>
<protein>
    <submittedName>
        <fullName evidence="1">Uncharacterized protein</fullName>
    </submittedName>
</protein>
<dbReference type="EMBL" id="BGPR01002842">
    <property type="protein sequence ID" value="GBM79812.1"/>
    <property type="molecule type" value="Genomic_DNA"/>
</dbReference>
<evidence type="ECO:0000313" key="1">
    <source>
        <dbReference type="EMBL" id="GBM79812.1"/>
    </source>
</evidence>